<organism evidence="4 5">
    <name type="scientific">Psychromonas marina</name>
    <dbReference type="NCBI Taxonomy" id="88364"/>
    <lineage>
        <taxon>Bacteria</taxon>
        <taxon>Pseudomonadati</taxon>
        <taxon>Pseudomonadota</taxon>
        <taxon>Gammaproteobacteria</taxon>
        <taxon>Alteromonadales</taxon>
        <taxon>Psychromonadaceae</taxon>
        <taxon>Psychromonas</taxon>
    </lineage>
</organism>
<dbReference type="InterPro" id="IPR036526">
    <property type="entry name" value="C-N_Hydrolase_sf"/>
</dbReference>
<dbReference type="Proteomes" id="UP001157353">
    <property type="component" value="Unassembled WGS sequence"/>
</dbReference>
<gene>
    <name evidence="4" type="ORF">GCM10007916_08800</name>
</gene>
<protein>
    <submittedName>
        <fullName evidence="4">Amidohydrolase</fullName>
    </submittedName>
</protein>
<name>A0ABQ6DXU8_9GAMM</name>
<comment type="caution">
    <text evidence="4">The sequence shown here is derived from an EMBL/GenBank/DDBJ whole genome shotgun (WGS) entry which is preliminary data.</text>
</comment>
<dbReference type="Gene3D" id="3.60.110.10">
    <property type="entry name" value="Carbon-nitrogen hydrolase"/>
    <property type="match status" value="1"/>
</dbReference>
<evidence type="ECO:0000256" key="2">
    <source>
        <dbReference type="ARBA" id="ARBA00022801"/>
    </source>
</evidence>
<comment type="similarity">
    <text evidence="1">Belongs to the carbon-nitrogen hydrolase superfamily. NIT1/NIT2 family.</text>
</comment>
<dbReference type="SUPFAM" id="SSF56317">
    <property type="entry name" value="Carbon-nitrogen hydrolase"/>
    <property type="match status" value="1"/>
</dbReference>
<proteinExistence type="inferred from homology"/>
<dbReference type="InterPro" id="IPR045254">
    <property type="entry name" value="Nit1/2_C-N_Hydrolase"/>
</dbReference>
<dbReference type="RefSeq" id="WP_284202938.1">
    <property type="nucleotide sequence ID" value="NZ_BSPQ01000002.1"/>
</dbReference>
<keyword evidence="2" id="KW-0378">Hydrolase</keyword>
<dbReference type="PANTHER" id="PTHR23088">
    <property type="entry name" value="NITRILASE-RELATED"/>
    <property type="match status" value="1"/>
</dbReference>
<dbReference type="PROSITE" id="PS50263">
    <property type="entry name" value="CN_HYDROLASE"/>
    <property type="match status" value="1"/>
</dbReference>
<dbReference type="EMBL" id="BSPQ01000002">
    <property type="protein sequence ID" value="GLS89813.1"/>
    <property type="molecule type" value="Genomic_DNA"/>
</dbReference>
<sequence length="278" mass="30731">MTSDLSALQLVSERQPERNLVAISKLLAQLAPQPDQLVLLPENALCFADKNSYLTLAEPLGKGAYQAKLATLATQYSCYLVCGSFPIKSGIDNKIYTTSLVFSPQGVLISHYHKMHLFDAIVDDKQETYKESDTFIPGQSVQVFDWKTKQGSYKVGLAICYDLRFPALFQTLRAQGADILLLPAAFTQVTGKAHWLPLLQARAIENQCYVIAANQGGTHLCGRQTYGHSMVISPWGEVLDSLDMNEGFVSAPFSKTVIDEVRNSMPIVAHNRFISVLK</sequence>
<evidence type="ECO:0000313" key="5">
    <source>
        <dbReference type="Proteomes" id="UP001157353"/>
    </source>
</evidence>
<evidence type="ECO:0000256" key="1">
    <source>
        <dbReference type="ARBA" id="ARBA00010613"/>
    </source>
</evidence>
<feature type="domain" description="CN hydrolase" evidence="3">
    <location>
        <begin position="1"/>
        <end position="255"/>
    </location>
</feature>
<evidence type="ECO:0000313" key="4">
    <source>
        <dbReference type="EMBL" id="GLS89813.1"/>
    </source>
</evidence>
<reference evidence="5" key="1">
    <citation type="journal article" date="2019" name="Int. J. Syst. Evol. Microbiol.">
        <title>The Global Catalogue of Microorganisms (GCM) 10K type strain sequencing project: providing services to taxonomists for standard genome sequencing and annotation.</title>
        <authorList>
            <consortium name="The Broad Institute Genomics Platform"/>
            <consortium name="The Broad Institute Genome Sequencing Center for Infectious Disease"/>
            <person name="Wu L."/>
            <person name="Ma J."/>
        </authorList>
    </citation>
    <scope>NUCLEOTIDE SEQUENCE [LARGE SCALE GENOMIC DNA]</scope>
    <source>
        <strain evidence="5">NBRC 103166</strain>
    </source>
</reference>
<dbReference type="PROSITE" id="PS01227">
    <property type="entry name" value="UPF0012"/>
    <property type="match status" value="1"/>
</dbReference>
<dbReference type="PANTHER" id="PTHR23088:SF27">
    <property type="entry name" value="DEAMINATED GLUTATHIONE AMIDASE"/>
    <property type="match status" value="1"/>
</dbReference>
<keyword evidence="5" id="KW-1185">Reference proteome</keyword>
<accession>A0ABQ6DXU8</accession>
<dbReference type="InterPro" id="IPR003010">
    <property type="entry name" value="C-N_Hydrolase"/>
</dbReference>
<dbReference type="InterPro" id="IPR001110">
    <property type="entry name" value="UPF0012_CS"/>
</dbReference>
<dbReference type="CDD" id="cd07572">
    <property type="entry name" value="nit"/>
    <property type="match status" value="1"/>
</dbReference>
<evidence type="ECO:0000259" key="3">
    <source>
        <dbReference type="PROSITE" id="PS50263"/>
    </source>
</evidence>
<dbReference type="Pfam" id="PF00795">
    <property type="entry name" value="CN_hydrolase"/>
    <property type="match status" value="1"/>
</dbReference>